<evidence type="ECO:0000256" key="17">
    <source>
        <dbReference type="PIRNR" id="PIRNR000882"/>
    </source>
</evidence>
<gene>
    <name evidence="22" type="primary">MRE11</name>
    <name evidence="22" type="ORF">LTR97_007982</name>
</gene>
<comment type="cofactor">
    <cofactor evidence="1 17">
        <name>Mn(2+)</name>
        <dbReference type="ChEBI" id="CHEBI:29035"/>
    </cofactor>
</comment>
<keyword evidence="13 17" id="KW-0464">Manganese</keyword>
<dbReference type="PIRSF" id="PIRSF000882">
    <property type="entry name" value="DSB_repair_MRE11"/>
    <property type="match status" value="1"/>
</dbReference>
<dbReference type="GO" id="GO:0097552">
    <property type="term" value="P:mitochondrial double-strand break repair via homologous recombination"/>
    <property type="evidence" value="ECO:0007669"/>
    <property type="project" value="TreeGrafter"/>
</dbReference>
<dbReference type="Pfam" id="PF04152">
    <property type="entry name" value="Mre11_DNA_bind"/>
    <property type="match status" value="1"/>
</dbReference>
<dbReference type="Proteomes" id="UP001310594">
    <property type="component" value="Unassembled WGS sequence"/>
</dbReference>
<feature type="compositionally biased region" description="Basic residues" evidence="20">
    <location>
        <begin position="607"/>
        <end position="617"/>
    </location>
</feature>
<feature type="compositionally biased region" description="Basic residues" evidence="20">
    <location>
        <begin position="660"/>
        <end position="671"/>
    </location>
</feature>
<dbReference type="InterPro" id="IPR029052">
    <property type="entry name" value="Metallo-depent_PP-like"/>
</dbReference>
<dbReference type="InterPro" id="IPR007281">
    <property type="entry name" value="Mre11_DNA-bd"/>
</dbReference>
<keyword evidence="5" id="KW-0158">Chromosome</keyword>
<dbReference type="InterPro" id="IPR003701">
    <property type="entry name" value="Mre11"/>
</dbReference>
<dbReference type="Gene3D" id="3.30.110.110">
    <property type="entry name" value="Mre11, capping domain"/>
    <property type="match status" value="1"/>
</dbReference>
<feature type="compositionally biased region" description="Polar residues" evidence="20">
    <location>
        <begin position="682"/>
        <end position="705"/>
    </location>
</feature>
<dbReference type="GO" id="GO:0000724">
    <property type="term" value="P:double-strand break repair via homologous recombination"/>
    <property type="evidence" value="ECO:0007669"/>
    <property type="project" value="TreeGrafter"/>
</dbReference>
<keyword evidence="8 17" id="KW-0255">Endonuclease</keyword>
<evidence type="ECO:0000256" key="4">
    <source>
        <dbReference type="ARBA" id="ARBA00009028"/>
    </source>
</evidence>
<comment type="similarity">
    <text evidence="4 17 19">Belongs to the MRE11/RAD32 family.</text>
</comment>
<keyword evidence="12 17" id="KW-0234">DNA repair</keyword>
<evidence type="ECO:0000313" key="23">
    <source>
        <dbReference type="Proteomes" id="UP001310594"/>
    </source>
</evidence>
<evidence type="ECO:0000256" key="8">
    <source>
        <dbReference type="ARBA" id="ARBA00022759"/>
    </source>
</evidence>
<dbReference type="AlphaFoldDB" id="A0AAN7ZMN5"/>
<dbReference type="GO" id="GO:0030145">
    <property type="term" value="F:manganese ion binding"/>
    <property type="evidence" value="ECO:0007669"/>
    <property type="project" value="UniProtKB-UniRule"/>
</dbReference>
<comment type="function">
    <text evidence="17">Core component of the MRN complex, which plays a central role in double-strand break (DSB) repair, DNA recombination, maintenance of telomere integrity and meiosis. The MRN complex is involved in the repair of DNA double-strand breaks (DSBs) via homologous recombination (HR), an error-free mechanism which primarily occurs during S and G2 phases. The complex (1) mediates the end resection of damaged DNA, which generates proper single-stranded DNA, a key initial steps in HR, and is (2) required for the recruitment of other repair factors and efficient activation of ATM and ATR upon DNA damage. Within the MRN complex, MRE11 possesses both single-strand endonuclease activity and double-strand-specific 3'-5' exonuclease activity. MRE11 first endonucleolytically cleaves the 5' strand at DNA DSB ends to prevent non-homologous end joining (NHEJ) and licence HR. It then generates a single-stranded DNA gap via 3' to 5' exonucleolytic degradation, which is required for single-strand invasion and recombination.</text>
</comment>
<keyword evidence="10 17" id="KW-0378">Hydrolase</keyword>
<accession>A0AAN7ZMN5</accession>
<dbReference type="GO" id="GO:0030870">
    <property type="term" value="C:Mre11 complex"/>
    <property type="evidence" value="ECO:0007669"/>
    <property type="project" value="UniProtKB-UniRule"/>
</dbReference>
<evidence type="ECO:0000256" key="20">
    <source>
        <dbReference type="SAM" id="MobiDB-lite"/>
    </source>
</evidence>
<evidence type="ECO:0000256" key="16">
    <source>
        <dbReference type="ARBA" id="ARBA00064981"/>
    </source>
</evidence>
<evidence type="ECO:0000256" key="6">
    <source>
        <dbReference type="ARBA" id="ARBA00022722"/>
    </source>
</evidence>
<keyword evidence="9 17" id="KW-0227">DNA damage</keyword>
<protein>
    <recommendedName>
        <fullName evidence="17">Double-strand break repair protein</fullName>
    </recommendedName>
</protein>
<reference evidence="22" key="1">
    <citation type="submission" date="2023-08" db="EMBL/GenBank/DDBJ databases">
        <title>Black Yeasts Isolated from many extreme environments.</title>
        <authorList>
            <person name="Coleine C."/>
            <person name="Stajich J.E."/>
            <person name="Selbmann L."/>
        </authorList>
    </citation>
    <scope>NUCLEOTIDE SEQUENCE</scope>
    <source>
        <strain evidence="22">CCFEE 5810</strain>
    </source>
</reference>
<feature type="compositionally biased region" description="Acidic residues" evidence="20">
    <location>
        <begin position="725"/>
        <end position="736"/>
    </location>
</feature>
<dbReference type="GO" id="GO:0008296">
    <property type="term" value="F:3'-5'-DNA exonuclease activity"/>
    <property type="evidence" value="ECO:0007669"/>
    <property type="project" value="InterPro"/>
</dbReference>
<dbReference type="GO" id="GO:0035861">
    <property type="term" value="C:site of double-strand break"/>
    <property type="evidence" value="ECO:0007669"/>
    <property type="project" value="TreeGrafter"/>
</dbReference>
<feature type="compositionally biased region" description="Low complexity" evidence="20">
    <location>
        <begin position="592"/>
        <end position="606"/>
    </location>
</feature>
<keyword evidence="6 17" id="KW-0540">Nuclease</keyword>
<dbReference type="SUPFAM" id="SSF56300">
    <property type="entry name" value="Metallo-dependent phosphatases"/>
    <property type="match status" value="1"/>
</dbReference>
<evidence type="ECO:0000313" key="22">
    <source>
        <dbReference type="EMBL" id="KAK5696678.1"/>
    </source>
</evidence>
<evidence type="ECO:0000259" key="21">
    <source>
        <dbReference type="SMART" id="SM01347"/>
    </source>
</evidence>
<dbReference type="GO" id="GO:0006303">
    <property type="term" value="P:double-strand break repair via nonhomologous end joining"/>
    <property type="evidence" value="ECO:0007669"/>
    <property type="project" value="TreeGrafter"/>
</dbReference>
<feature type="compositionally biased region" description="Acidic residues" evidence="20">
    <location>
        <begin position="644"/>
        <end position="655"/>
    </location>
</feature>
<comment type="caution">
    <text evidence="22">The sequence shown here is derived from an EMBL/GenBank/DDBJ whole genome shotgun (WGS) entry which is preliminary data.</text>
</comment>
<keyword evidence="15 17" id="KW-0469">Meiosis</keyword>
<dbReference type="GO" id="GO:0031573">
    <property type="term" value="P:mitotic intra-S DNA damage checkpoint signaling"/>
    <property type="evidence" value="ECO:0007669"/>
    <property type="project" value="TreeGrafter"/>
</dbReference>
<dbReference type="Pfam" id="PF00149">
    <property type="entry name" value="Metallophos"/>
    <property type="match status" value="1"/>
</dbReference>
<feature type="domain" description="Mre11 DNA-binding" evidence="21">
    <location>
        <begin position="291"/>
        <end position="475"/>
    </location>
</feature>
<evidence type="ECO:0000256" key="10">
    <source>
        <dbReference type="ARBA" id="ARBA00022801"/>
    </source>
</evidence>
<comment type="subunit">
    <text evidence="16">Component of the MRN complex composed of two heterodimers RAD50 and MRE11 associated with a single NBS1.</text>
</comment>
<comment type="subcellular location">
    <subcellularLocation>
        <location evidence="3">Chromosome</location>
    </subcellularLocation>
    <subcellularLocation>
        <location evidence="2 17">Nucleus</location>
    </subcellularLocation>
</comment>
<dbReference type="EMBL" id="JAVRQU010000012">
    <property type="protein sequence ID" value="KAK5696678.1"/>
    <property type="molecule type" value="Genomic_DNA"/>
</dbReference>
<keyword evidence="14 17" id="KW-0539">Nucleus</keyword>
<dbReference type="InterPro" id="IPR041796">
    <property type="entry name" value="Mre11_N"/>
</dbReference>
<dbReference type="GO" id="GO:0000014">
    <property type="term" value="F:single-stranded DNA endodeoxyribonuclease activity"/>
    <property type="evidence" value="ECO:0007669"/>
    <property type="project" value="TreeGrafter"/>
</dbReference>
<feature type="active site" description="Proton donor" evidence="18">
    <location>
        <position position="125"/>
    </location>
</feature>
<evidence type="ECO:0000256" key="3">
    <source>
        <dbReference type="ARBA" id="ARBA00004286"/>
    </source>
</evidence>
<evidence type="ECO:0000256" key="5">
    <source>
        <dbReference type="ARBA" id="ARBA00022454"/>
    </source>
</evidence>
<dbReference type="GO" id="GO:0042138">
    <property type="term" value="P:meiotic DNA double-strand break formation"/>
    <property type="evidence" value="ECO:0007669"/>
    <property type="project" value="TreeGrafter"/>
</dbReference>
<organism evidence="22 23">
    <name type="scientific">Elasticomyces elasticus</name>
    <dbReference type="NCBI Taxonomy" id="574655"/>
    <lineage>
        <taxon>Eukaryota</taxon>
        <taxon>Fungi</taxon>
        <taxon>Dikarya</taxon>
        <taxon>Ascomycota</taxon>
        <taxon>Pezizomycotina</taxon>
        <taxon>Dothideomycetes</taxon>
        <taxon>Dothideomycetidae</taxon>
        <taxon>Mycosphaerellales</taxon>
        <taxon>Teratosphaeriaceae</taxon>
        <taxon>Elasticomyces</taxon>
    </lineage>
</organism>
<evidence type="ECO:0000256" key="11">
    <source>
        <dbReference type="ARBA" id="ARBA00022839"/>
    </source>
</evidence>
<proteinExistence type="inferred from homology"/>
<evidence type="ECO:0000256" key="9">
    <source>
        <dbReference type="ARBA" id="ARBA00022763"/>
    </source>
</evidence>
<feature type="region of interest" description="Disordered" evidence="20">
    <location>
        <begin position="355"/>
        <end position="376"/>
    </location>
</feature>
<dbReference type="GO" id="GO:0007095">
    <property type="term" value="P:mitotic G2 DNA damage checkpoint signaling"/>
    <property type="evidence" value="ECO:0007669"/>
    <property type="project" value="TreeGrafter"/>
</dbReference>
<dbReference type="InterPro" id="IPR038487">
    <property type="entry name" value="Mre11_capping_dom"/>
</dbReference>
<dbReference type="Gene3D" id="3.60.21.10">
    <property type="match status" value="1"/>
</dbReference>
<evidence type="ECO:0000256" key="2">
    <source>
        <dbReference type="ARBA" id="ARBA00004123"/>
    </source>
</evidence>
<sequence>MPDAGTADTIRILVSTDNHVGYKERDPIRGDDSWESFHEVMCLAKEHDVDMVLLAGDLFHENKPSRKSMYQVMRSLRMNVYGEKPCELEMLSDASETFAGAFNHVNYEDPDINVAIPVFSIHGNHDDPSGEEGSLAALDLLQISGLVNYYGRTPESDNILIKPVLLQKGSTKLALYGMSNVRDERLFRTFRDGKVKFFQPGTQKEDWFNLMSVHQNHHAHTETAYLPEKFLPSFMDLIVWGHEHECLIEPRTNPEQGFRVMQPGSSVATSLMPGEAVPKNVAILSITGKEMKTESIRLTTVRPFVMREIALMESSEMRELAMHEDHPDAKAKLSGYLVSIVNELIEEAKEQWVEARREAGKPDDDEEAGNPPKPLIRLRVDYTAPDGGEFKLENPQRFSNRFQDLVANNTDVVQFHRKRTATKVGKGQAEMPESSILEQMENDTIKIGQLVDEFLAAQSLTILPQNTFSDAVTQFVDKDDREAMTAFVKSSLEAQVSHLIGGDEDDEVDEEKVADMMEEYKLKIEAAFARGEFKRPSRRKGSRKPEPDWWNADADGAWEDNAASIIRDDDGNEIEEDQPAPKTKATRGRGGKAAAGTTRKTAAAKKAPAKSKAKAKAKPIFEDDDSDEDDDVVMTGANDNESINIDDDDDDDDDSVFVKPAKKAPAKKAPAKKAVASKAVRNGTSAGTQSKLAFGGTQTSQSQATGRAAHSRAATKAPPKRVQEPSDDEISDDDAFEPPPPSAKTKPRR</sequence>
<evidence type="ECO:0000256" key="14">
    <source>
        <dbReference type="ARBA" id="ARBA00023242"/>
    </source>
</evidence>
<evidence type="ECO:0000256" key="19">
    <source>
        <dbReference type="RuleBase" id="RU003447"/>
    </source>
</evidence>
<dbReference type="FunFam" id="3.60.21.10:FF:000011">
    <property type="entry name" value="Double-strand break repair protein"/>
    <property type="match status" value="1"/>
</dbReference>
<evidence type="ECO:0000256" key="12">
    <source>
        <dbReference type="ARBA" id="ARBA00023204"/>
    </source>
</evidence>
<keyword evidence="11 17" id="KW-0269">Exonuclease</keyword>
<evidence type="ECO:0000256" key="1">
    <source>
        <dbReference type="ARBA" id="ARBA00001936"/>
    </source>
</evidence>
<name>A0AAN7ZMN5_9PEZI</name>
<feature type="compositionally biased region" description="Acidic residues" evidence="20">
    <location>
        <begin position="622"/>
        <end position="632"/>
    </location>
</feature>
<keyword evidence="7" id="KW-0479">Metal-binding</keyword>
<dbReference type="NCBIfam" id="TIGR00583">
    <property type="entry name" value="mre11"/>
    <property type="match status" value="1"/>
</dbReference>
<dbReference type="SMART" id="SM01347">
    <property type="entry name" value="Mre11_DNA_bind"/>
    <property type="match status" value="1"/>
</dbReference>
<evidence type="ECO:0000256" key="13">
    <source>
        <dbReference type="ARBA" id="ARBA00023211"/>
    </source>
</evidence>
<evidence type="ECO:0000256" key="18">
    <source>
        <dbReference type="PIRSR" id="PIRSR000882-1"/>
    </source>
</evidence>
<dbReference type="PANTHER" id="PTHR10139:SF1">
    <property type="entry name" value="DOUBLE-STRAND BREAK REPAIR PROTEIN MRE11"/>
    <property type="match status" value="1"/>
</dbReference>
<dbReference type="PANTHER" id="PTHR10139">
    <property type="entry name" value="DOUBLE-STRAND BREAK REPAIR PROTEIN MRE11"/>
    <property type="match status" value="1"/>
</dbReference>
<feature type="region of interest" description="Disordered" evidence="20">
    <location>
        <begin position="533"/>
        <end position="749"/>
    </location>
</feature>
<dbReference type="GO" id="GO:0000723">
    <property type="term" value="P:telomere maintenance"/>
    <property type="evidence" value="ECO:0007669"/>
    <property type="project" value="TreeGrafter"/>
</dbReference>
<evidence type="ECO:0000256" key="7">
    <source>
        <dbReference type="ARBA" id="ARBA00022723"/>
    </source>
</evidence>
<evidence type="ECO:0000256" key="15">
    <source>
        <dbReference type="ARBA" id="ARBA00023254"/>
    </source>
</evidence>
<dbReference type="CDD" id="cd00840">
    <property type="entry name" value="MPP_Mre11_N"/>
    <property type="match status" value="1"/>
</dbReference>
<dbReference type="InterPro" id="IPR004843">
    <property type="entry name" value="Calcineurin-like_PHP"/>
</dbReference>